<feature type="transmembrane region" description="Helical" evidence="2">
    <location>
        <begin position="227"/>
        <end position="250"/>
    </location>
</feature>
<organism evidence="3 4">
    <name type="scientific">Pleurodeles waltl</name>
    <name type="common">Iberian ribbed newt</name>
    <dbReference type="NCBI Taxonomy" id="8319"/>
    <lineage>
        <taxon>Eukaryota</taxon>
        <taxon>Metazoa</taxon>
        <taxon>Chordata</taxon>
        <taxon>Craniata</taxon>
        <taxon>Vertebrata</taxon>
        <taxon>Euteleostomi</taxon>
        <taxon>Amphibia</taxon>
        <taxon>Batrachia</taxon>
        <taxon>Caudata</taxon>
        <taxon>Salamandroidea</taxon>
        <taxon>Salamandridae</taxon>
        <taxon>Pleurodelinae</taxon>
        <taxon>Pleurodeles</taxon>
    </lineage>
</organism>
<gene>
    <name evidence="3" type="ORF">NDU88_000944</name>
</gene>
<keyword evidence="2" id="KW-0812">Transmembrane</keyword>
<evidence type="ECO:0000313" key="4">
    <source>
        <dbReference type="Proteomes" id="UP001066276"/>
    </source>
</evidence>
<evidence type="ECO:0000313" key="3">
    <source>
        <dbReference type="EMBL" id="KAJ1080751.1"/>
    </source>
</evidence>
<dbReference type="Proteomes" id="UP001066276">
    <property type="component" value="Chromosome 12"/>
</dbReference>
<evidence type="ECO:0000256" key="2">
    <source>
        <dbReference type="SAM" id="Phobius"/>
    </source>
</evidence>
<protein>
    <submittedName>
        <fullName evidence="3">Uncharacterized protein</fullName>
    </submittedName>
</protein>
<feature type="compositionally biased region" description="Polar residues" evidence="1">
    <location>
        <begin position="1"/>
        <end position="12"/>
    </location>
</feature>
<evidence type="ECO:0000256" key="1">
    <source>
        <dbReference type="SAM" id="MobiDB-lite"/>
    </source>
</evidence>
<name>A0AAV7KN64_PLEWA</name>
<dbReference type="EMBL" id="JANPWB010000016">
    <property type="protein sequence ID" value="KAJ1080751.1"/>
    <property type="molecule type" value="Genomic_DNA"/>
</dbReference>
<accession>A0AAV7KN64</accession>
<dbReference type="AlphaFoldDB" id="A0AAV7KN64"/>
<sequence length="261" mass="28360">MLTHQGTAQHSQGPEGRPVPDHIAARASYCDKSPVRRSSQHRRALCSPAPWGPQGDQPPAAASPRLQAAHSGPPISEALSRSTHCQLPRMALAPRGPITAADPLGHNLCLSPEWARRHLASFAASTRPQRQSPCLRHSASAQAQTTAPARCSVGPLGTWPISGLRQQGSVSLMRRGGPLRGCPGPDRSLLQEIVVRLCKSKRQSFFVVCVFGLLSEYTDQSWFTARLLLLLTYLHLHGLFCSLIIGRIALRVFYLPSRVPA</sequence>
<reference evidence="3" key="1">
    <citation type="journal article" date="2022" name="bioRxiv">
        <title>Sequencing and chromosome-scale assembly of the giantPleurodeles waltlgenome.</title>
        <authorList>
            <person name="Brown T."/>
            <person name="Elewa A."/>
            <person name="Iarovenko S."/>
            <person name="Subramanian E."/>
            <person name="Araus A.J."/>
            <person name="Petzold A."/>
            <person name="Susuki M."/>
            <person name="Suzuki K.-i.T."/>
            <person name="Hayashi T."/>
            <person name="Toyoda A."/>
            <person name="Oliveira C."/>
            <person name="Osipova E."/>
            <person name="Leigh N.D."/>
            <person name="Simon A."/>
            <person name="Yun M.H."/>
        </authorList>
    </citation>
    <scope>NUCLEOTIDE SEQUENCE</scope>
    <source>
        <strain evidence="3">20211129_DDA</strain>
        <tissue evidence="3">Liver</tissue>
    </source>
</reference>
<keyword evidence="2" id="KW-0472">Membrane</keyword>
<keyword evidence="4" id="KW-1185">Reference proteome</keyword>
<proteinExistence type="predicted"/>
<keyword evidence="2" id="KW-1133">Transmembrane helix</keyword>
<comment type="caution">
    <text evidence="3">The sequence shown here is derived from an EMBL/GenBank/DDBJ whole genome shotgun (WGS) entry which is preliminary data.</text>
</comment>
<feature type="region of interest" description="Disordered" evidence="1">
    <location>
        <begin position="1"/>
        <end position="81"/>
    </location>
</feature>